<feature type="compositionally biased region" description="Low complexity" evidence="1">
    <location>
        <begin position="58"/>
        <end position="77"/>
    </location>
</feature>
<feature type="transmembrane region" description="Helical" evidence="2">
    <location>
        <begin position="352"/>
        <end position="371"/>
    </location>
</feature>
<name>A0A166VZ71_9AGAM</name>
<dbReference type="AlphaFoldDB" id="A0A166VZ71"/>
<feature type="compositionally biased region" description="Acidic residues" evidence="1">
    <location>
        <begin position="94"/>
        <end position="118"/>
    </location>
</feature>
<feature type="transmembrane region" description="Helical" evidence="2">
    <location>
        <begin position="233"/>
        <end position="251"/>
    </location>
</feature>
<dbReference type="EMBL" id="KV417483">
    <property type="protein sequence ID" value="KZP33212.1"/>
    <property type="molecule type" value="Genomic_DNA"/>
</dbReference>
<reference evidence="3" key="1">
    <citation type="journal article" date="2016" name="Mol. Biol. Evol.">
        <title>Comparative Genomics of Early-Diverging Mushroom-Forming Fungi Provides Insights into the Origins of Lignocellulose Decay Capabilities.</title>
        <authorList>
            <person name="Nagy L.G."/>
            <person name="Riley R."/>
            <person name="Tritt A."/>
            <person name="Adam C."/>
            <person name="Daum C."/>
            <person name="Floudas D."/>
            <person name="Sun H."/>
            <person name="Yadav J.S."/>
            <person name="Pangilinan J."/>
            <person name="Larsson K.H."/>
            <person name="Matsuura K."/>
            <person name="Barry K."/>
            <person name="Labutti K."/>
            <person name="Kuo R."/>
            <person name="Ohm R.A."/>
            <person name="Bhattacharya S.S."/>
            <person name="Shirouzu T."/>
            <person name="Yoshinaga Y."/>
            <person name="Martin F.M."/>
            <person name="Grigoriev I.V."/>
            <person name="Hibbett D.S."/>
        </authorList>
    </citation>
    <scope>NUCLEOTIDE SEQUENCE [LARGE SCALE GENOMIC DNA]</scope>
    <source>
        <strain evidence="3">CBS 109695</strain>
    </source>
</reference>
<organism evidence="3">
    <name type="scientific">Athelia psychrophila</name>
    <dbReference type="NCBI Taxonomy" id="1759441"/>
    <lineage>
        <taxon>Eukaryota</taxon>
        <taxon>Fungi</taxon>
        <taxon>Dikarya</taxon>
        <taxon>Basidiomycota</taxon>
        <taxon>Agaricomycotina</taxon>
        <taxon>Agaricomycetes</taxon>
        <taxon>Agaricomycetidae</taxon>
        <taxon>Atheliales</taxon>
        <taxon>Atheliaceae</taxon>
        <taxon>Athelia</taxon>
    </lineage>
</organism>
<keyword evidence="2" id="KW-1133">Transmembrane helix</keyword>
<feature type="compositionally biased region" description="Low complexity" evidence="1">
    <location>
        <begin position="27"/>
        <end position="40"/>
    </location>
</feature>
<feature type="transmembrane region" description="Helical" evidence="2">
    <location>
        <begin position="391"/>
        <end position="410"/>
    </location>
</feature>
<evidence type="ECO:0000256" key="1">
    <source>
        <dbReference type="SAM" id="MobiDB-lite"/>
    </source>
</evidence>
<feature type="region of interest" description="Disordered" evidence="1">
    <location>
        <begin position="1"/>
        <end position="118"/>
    </location>
</feature>
<dbReference type="OrthoDB" id="3364069at2759"/>
<feature type="compositionally biased region" description="Basic and acidic residues" evidence="1">
    <location>
        <begin position="78"/>
        <end position="93"/>
    </location>
</feature>
<sequence>MDALPNINGKYLSSSKFASSVTPANHVRPPSSSSSRGVSRAELTPCSTETGPIHLEPSQRNSFPPSSTSSRSGSLRGSPERFRRDSYLGRVQEEADADADEPVDPTDDEGGPDNDEDMDWELAQIGMYRGSYTRLIATYTRAISRPPPTPPPFPNPSSELLLATALWSLAHTLHVPIYTLFAALAPTDTAALLATVAHCLVANLLRLSALAILRVRHDMEWPAPTWRDPAFARVVWLAVGWAGAEAVVGVWQGYETIMLYRDVLVPAGREAELLDAVAIAGEGEGRGGSPVMVGSGFLEATDFVATMGTGIDEQVDRDLDRLLGVKAREEVEEVYGMPAIRIPVFISTLQRLNAILLALGLGLLLAAAYLSSTLSMPLPEAYEGRMSNLPIALAFPLLTLLHIMLSVLHTPRILSRIGLHTAAYIGFIVGLGSVFAGLAAWGALS</sequence>
<feature type="compositionally biased region" description="Polar residues" evidence="1">
    <location>
        <begin position="11"/>
        <end position="23"/>
    </location>
</feature>
<feature type="transmembrane region" description="Helical" evidence="2">
    <location>
        <begin position="160"/>
        <end position="184"/>
    </location>
</feature>
<feature type="transmembrane region" description="Helical" evidence="2">
    <location>
        <begin position="191"/>
        <end position="213"/>
    </location>
</feature>
<keyword evidence="2" id="KW-0812">Transmembrane</keyword>
<accession>A0A166VZ71</accession>
<keyword evidence="2" id="KW-0472">Membrane</keyword>
<protein>
    <submittedName>
        <fullName evidence="3">Uncharacterized protein</fullName>
    </submittedName>
</protein>
<dbReference type="STRING" id="436010.A0A166VZ71"/>
<evidence type="ECO:0000313" key="3">
    <source>
        <dbReference type="EMBL" id="KZP33212.1"/>
    </source>
</evidence>
<proteinExistence type="predicted"/>
<evidence type="ECO:0000256" key="2">
    <source>
        <dbReference type="SAM" id="Phobius"/>
    </source>
</evidence>
<gene>
    <name evidence="3" type="ORF">FIBSPDRAFT_916157</name>
</gene>
<feature type="transmembrane region" description="Helical" evidence="2">
    <location>
        <begin position="422"/>
        <end position="444"/>
    </location>
</feature>